<gene>
    <name evidence="4" type="ORF">G3M58_15160</name>
</gene>
<feature type="non-terminal residue" evidence="4">
    <location>
        <position position="117"/>
    </location>
</feature>
<dbReference type="PANTHER" id="PTHR45527:SF1">
    <property type="entry name" value="FATTY ACID SYNTHASE"/>
    <property type="match status" value="1"/>
</dbReference>
<comment type="caution">
    <text evidence="4">The sequence shown here is derived from an EMBL/GenBank/DDBJ whole genome shotgun (WGS) entry which is preliminary data.</text>
</comment>
<dbReference type="Pfam" id="PF00501">
    <property type="entry name" value="AMP-binding"/>
    <property type="match status" value="1"/>
</dbReference>
<protein>
    <submittedName>
        <fullName evidence="4">Amino acid adenylation domain-containing protein</fullName>
    </submittedName>
</protein>
<dbReference type="Gene3D" id="3.30.300.30">
    <property type="match status" value="1"/>
</dbReference>
<name>A0A6G3WQJ3_9ACTN</name>
<feature type="non-terminal residue" evidence="4">
    <location>
        <position position="1"/>
    </location>
</feature>
<dbReference type="GO" id="GO:0031177">
    <property type="term" value="F:phosphopantetheine binding"/>
    <property type="evidence" value="ECO:0007669"/>
    <property type="project" value="TreeGrafter"/>
</dbReference>
<keyword evidence="2" id="KW-0597">Phosphoprotein</keyword>
<dbReference type="GO" id="GO:0043041">
    <property type="term" value="P:amino acid activation for nonribosomal peptide biosynthetic process"/>
    <property type="evidence" value="ECO:0007669"/>
    <property type="project" value="TreeGrafter"/>
</dbReference>
<organism evidence="4">
    <name type="scientific">Streptomyces sp. SID7499</name>
    <dbReference type="NCBI Taxonomy" id="2706086"/>
    <lineage>
        <taxon>Bacteria</taxon>
        <taxon>Bacillati</taxon>
        <taxon>Actinomycetota</taxon>
        <taxon>Actinomycetes</taxon>
        <taxon>Kitasatosporales</taxon>
        <taxon>Streptomycetaceae</taxon>
        <taxon>Streptomyces</taxon>
    </lineage>
</organism>
<dbReference type="InterPro" id="IPR042099">
    <property type="entry name" value="ANL_N_sf"/>
</dbReference>
<reference evidence="4" key="1">
    <citation type="submission" date="2020-01" db="EMBL/GenBank/DDBJ databases">
        <title>Insect and environment-associated Actinomycetes.</title>
        <authorList>
            <person name="Currrie C."/>
            <person name="Chevrette M."/>
            <person name="Carlson C."/>
            <person name="Stubbendieck R."/>
            <person name="Wendt-Pienkowski E."/>
        </authorList>
    </citation>
    <scope>NUCLEOTIDE SEQUENCE</scope>
    <source>
        <strain evidence="4">SID7499</strain>
    </source>
</reference>
<dbReference type="FunFam" id="2.30.38.10:FF:000001">
    <property type="entry name" value="Non-ribosomal peptide synthetase PvdI"/>
    <property type="match status" value="1"/>
</dbReference>
<dbReference type="PANTHER" id="PTHR45527">
    <property type="entry name" value="NONRIBOSOMAL PEPTIDE SYNTHETASE"/>
    <property type="match status" value="1"/>
</dbReference>
<evidence type="ECO:0000256" key="1">
    <source>
        <dbReference type="ARBA" id="ARBA00022450"/>
    </source>
</evidence>
<dbReference type="Gene3D" id="3.40.50.12780">
    <property type="entry name" value="N-terminal domain of ligase-like"/>
    <property type="match status" value="1"/>
</dbReference>
<dbReference type="InterPro" id="IPR045851">
    <property type="entry name" value="AMP-bd_C_sf"/>
</dbReference>
<dbReference type="InterPro" id="IPR000873">
    <property type="entry name" value="AMP-dep_synth/lig_dom"/>
</dbReference>
<dbReference type="EMBL" id="JAAGMN010001557">
    <property type="protein sequence ID" value="NEE07786.1"/>
    <property type="molecule type" value="Genomic_DNA"/>
</dbReference>
<keyword evidence="1" id="KW-0596">Phosphopantetheine</keyword>
<feature type="domain" description="AMP-dependent synthetase/ligase" evidence="3">
    <location>
        <begin position="12"/>
        <end position="54"/>
    </location>
</feature>
<accession>A0A6G3WQJ3</accession>
<dbReference type="SUPFAM" id="SSF56801">
    <property type="entry name" value="Acetyl-CoA synthetase-like"/>
    <property type="match status" value="1"/>
</dbReference>
<evidence type="ECO:0000313" key="4">
    <source>
        <dbReference type="EMBL" id="NEE07786.1"/>
    </source>
</evidence>
<proteinExistence type="predicted"/>
<dbReference type="GO" id="GO:0044550">
    <property type="term" value="P:secondary metabolite biosynthetic process"/>
    <property type="evidence" value="ECO:0007669"/>
    <property type="project" value="TreeGrafter"/>
</dbReference>
<dbReference type="GO" id="GO:0005829">
    <property type="term" value="C:cytosol"/>
    <property type="evidence" value="ECO:0007669"/>
    <property type="project" value="TreeGrafter"/>
</dbReference>
<evidence type="ECO:0000259" key="3">
    <source>
        <dbReference type="Pfam" id="PF00501"/>
    </source>
</evidence>
<dbReference type="AlphaFoldDB" id="A0A6G3WQJ3"/>
<evidence type="ECO:0000256" key="2">
    <source>
        <dbReference type="ARBA" id="ARBA00022553"/>
    </source>
</evidence>
<sequence>TAWEAAGEPGGSVPIGRPVHNTGTYVLDAGLRPVPDGVTGELYLSGPQLARGYLGRPALTADRFVAHPFGGPGERLYRTGDLVRRRADGALVYVGRTDGQIKLRGLRVELGEIESVI</sequence>